<name>A0A6A3KKI9_9STRA</name>
<gene>
    <name evidence="3" type="ORF">PR001_g15744</name>
    <name evidence="2" type="ORF">PR002_g16225</name>
</gene>
<proteinExistence type="predicted"/>
<dbReference type="EMBL" id="QXFU01001227">
    <property type="protein sequence ID" value="KAE9007352.1"/>
    <property type="molecule type" value="Genomic_DNA"/>
</dbReference>
<evidence type="ECO:0000313" key="5">
    <source>
        <dbReference type="Proteomes" id="UP000435112"/>
    </source>
</evidence>
<dbReference type="AlphaFoldDB" id="A0A6A3KKI9"/>
<feature type="region of interest" description="Disordered" evidence="1">
    <location>
        <begin position="67"/>
        <end position="90"/>
    </location>
</feature>
<dbReference type="Proteomes" id="UP000435112">
    <property type="component" value="Unassembled WGS sequence"/>
</dbReference>
<evidence type="ECO:0000313" key="3">
    <source>
        <dbReference type="EMBL" id="KAE9012102.1"/>
    </source>
</evidence>
<accession>A0A6A3KKI9</accession>
<protein>
    <submittedName>
        <fullName evidence="2">Uncharacterized protein</fullName>
    </submittedName>
</protein>
<organism evidence="2 5">
    <name type="scientific">Phytophthora rubi</name>
    <dbReference type="NCBI Taxonomy" id="129364"/>
    <lineage>
        <taxon>Eukaryota</taxon>
        <taxon>Sar</taxon>
        <taxon>Stramenopiles</taxon>
        <taxon>Oomycota</taxon>
        <taxon>Peronosporomycetes</taxon>
        <taxon>Peronosporales</taxon>
        <taxon>Peronosporaceae</taxon>
        <taxon>Phytophthora</taxon>
    </lineage>
</organism>
<evidence type="ECO:0000256" key="1">
    <source>
        <dbReference type="SAM" id="MobiDB-lite"/>
    </source>
</evidence>
<sequence length="90" mass="10322">MLLPSYIFYFSDHEHEETRLKTHADFFEDEQDTPEEAVALSKRASALNHKYTVLVPGYANSMALEPVPMQGFPPESDRRNSHHPNIGSYD</sequence>
<evidence type="ECO:0000313" key="4">
    <source>
        <dbReference type="Proteomes" id="UP000429607"/>
    </source>
</evidence>
<reference evidence="4 5" key="1">
    <citation type="submission" date="2018-09" db="EMBL/GenBank/DDBJ databases">
        <title>Genomic investigation of the strawberry pathogen Phytophthora fragariae indicates pathogenicity is determined by transcriptional variation in three key races.</title>
        <authorList>
            <person name="Adams T.M."/>
            <person name="Armitage A.D."/>
            <person name="Sobczyk M.K."/>
            <person name="Bates H.J."/>
            <person name="Dunwell J.M."/>
            <person name="Nellist C.F."/>
            <person name="Harrison R.J."/>
        </authorList>
    </citation>
    <scope>NUCLEOTIDE SEQUENCE [LARGE SCALE GENOMIC DNA]</scope>
    <source>
        <strain evidence="3 4">SCRP249</strain>
        <strain evidence="2 5">SCRP324</strain>
    </source>
</reference>
<dbReference type="EMBL" id="QXFV01001203">
    <property type="protein sequence ID" value="KAE9012102.1"/>
    <property type="molecule type" value="Genomic_DNA"/>
</dbReference>
<evidence type="ECO:0000313" key="2">
    <source>
        <dbReference type="EMBL" id="KAE9007352.1"/>
    </source>
</evidence>
<dbReference type="Proteomes" id="UP000429607">
    <property type="component" value="Unassembled WGS sequence"/>
</dbReference>
<comment type="caution">
    <text evidence="2">The sequence shown here is derived from an EMBL/GenBank/DDBJ whole genome shotgun (WGS) entry which is preliminary data.</text>
</comment>
<dbReference type="OrthoDB" id="1699231at2759"/>